<dbReference type="UniPathway" id="UPA00251">
    <property type="reaction ID" value="UER00316"/>
</dbReference>
<feature type="site" description="Important for activity" evidence="8 12">
    <location>
        <position position="97"/>
    </location>
</feature>
<dbReference type="GO" id="GO:0050661">
    <property type="term" value="F:NADP binding"/>
    <property type="evidence" value="ECO:0007669"/>
    <property type="project" value="InterPro"/>
</dbReference>
<dbReference type="Pfam" id="PF05201">
    <property type="entry name" value="GlutR_N"/>
    <property type="match status" value="1"/>
</dbReference>
<gene>
    <name evidence="8 17" type="primary">hemA</name>
    <name evidence="17" type="ORF">BHLFYP23_00945</name>
</gene>
<evidence type="ECO:0000256" key="9">
    <source>
        <dbReference type="PIRSR" id="PIRSR000445-1"/>
    </source>
</evidence>
<dbReference type="RefSeq" id="WP_156342681.1">
    <property type="nucleotide sequence ID" value="NZ_CACRSY010000015.1"/>
</dbReference>
<feature type="binding site" evidence="8 10">
    <location>
        <position position="118"/>
    </location>
    <ligand>
        <name>substrate</name>
    </ligand>
</feature>
<dbReference type="InterPro" id="IPR036343">
    <property type="entry name" value="GluRdtase_N_sf"/>
</dbReference>
<accession>A0A6N2VAF9</accession>
<protein>
    <recommendedName>
        <fullName evidence="3 8">Glutamyl-tRNA reductase</fullName>
        <shortName evidence="8">GluTR</shortName>
        <ecNumber evidence="3 8">1.2.1.70</ecNumber>
    </recommendedName>
</protein>
<sequence length="410" mass="46000">MSISMVGIDYNKASVDIRAQFSFTKKNAAAAMEKLKEAPGILGCIILSTCNRMEIWASTQEEWEGSLFDFLCEEKGKNPEEFRRYFVERKEEEAIEHLFYLTSGLKSQILAEDQIIAQVKDALSMARDVYCTDNVLEVLFRMAVTAAKRVKTEVVFSRGNSSVIHQAIQKLRETGYSLDGSNCMVIGNGEMGKVAALALAEAGAHVTVTVRQYRSGIVSIPKGCDRINYGERMEFFPSCDLIVSATASPNFTLTKELVQQAATGKKQQILIDLAVPRDIEPSVNEIEGITLYDIDSFKIDTNSLELQESMQKAAAILREQMEDFYCWYDGRSLIPRIQDIQAEAVQDLNLRILKILRKTPMEDEDRENLLNAIDVAAGKVVSKMMFGLRDTLEKEEFINCVEGLEKLYGA</sequence>
<dbReference type="Pfam" id="PF00745">
    <property type="entry name" value="GlutR_dimer"/>
    <property type="match status" value="1"/>
</dbReference>
<evidence type="ECO:0000256" key="8">
    <source>
        <dbReference type="HAMAP-Rule" id="MF_00087"/>
    </source>
</evidence>
<dbReference type="SUPFAM" id="SSF69742">
    <property type="entry name" value="Glutamyl tRNA-reductase catalytic, N-terminal domain"/>
    <property type="match status" value="1"/>
</dbReference>
<dbReference type="InterPro" id="IPR036291">
    <property type="entry name" value="NAD(P)-bd_dom_sf"/>
</dbReference>
<evidence type="ECO:0000256" key="11">
    <source>
        <dbReference type="PIRSR" id="PIRSR000445-3"/>
    </source>
</evidence>
<organism evidence="17">
    <name type="scientific">Blautia hansenii</name>
    <name type="common">Ruminococcus hansenii</name>
    <dbReference type="NCBI Taxonomy" id="1322"/>
    <lineage>
        <taxon>Bacteria</taxon>
        <taxon>Bacillati</taxon>
        <taxon>Bacillota</taxon>
        <taxon>Clostridia</taxon>
        <taxon>Lachnospirales</taxon>
        <taxon>Lachnospiraceae</taxon>
        <taxon>Blautia</taxon>
    </lineage>
</organism>
<name>A0A6N2VAF9_BLAHA</name>
<feature type="active site" description="Nucleophile" evidence="8 9">
    <location>
        <position position="50"/>
    </location>
</feature>
<comment type="miscellaneous">
    <text evidence="8">During catalysis, the active site Cys acts as a nucleophile attacking the alpha-carbonyl group of tRNA-bound glutamate with the formation of a thioester intermediate between enzyme and glutamate, and the concomitant release of tRNA(Glu). The thioester intermediate is finally reduced by direct hydride transfer from NADPH, to form the product GSA.</text>
</comment>
<evidence type="ECO:0000256" key="13">
    <source>
        <dbReference type="RuleBase" id="RU000584"/>
    </source>
</evidence>
<dbReference type="Pfam" id="PF01488">
    <property type="entry name" value="Shikimate_DH"/>
    <property type="match status" value="1"/>
</dbReference>
<evidence type="ECO:0000313" key="17">
    <source>
        <dbReference type="EMBL" id="VYT26930.1"/>
    </source>
</evidence>
<dbReference type="InterPro" id="IPR015895">
    <property type="entry name" value="4pyrrol_synth_GluRdtase_N"/>
</dbReference>
<comment type="similarity">
    <text evidence="2 8 13">Belongs to the glutamyl-tRNA reductase family.</text>
</comment>
<evidence type="ECO:0000259" key="15">
    <source>
        <dbReference type="Pfam" id="PF01488"/>
    </source>
</evidence>
<feature type="binding site" evidence="8 10">
    <location>
        <position position="107"/>
    </location>
    <ligand>
        <name>substrate</name>
    </ligand>
</feature>
<dbReference type="EMBL" id="CACRSY010000015">
    <property type="protein sequence ID" value="VYT26930.1"/>
    <property type="molecule type" value="Genomic_DNA"/>
</dbReference>
<evidence type="ECO:0000256" key="1">
    <source>
        <dbReference type="ARBA" id="ARBA00005059"/>
    </source>
</evidence>
<feature type="domain" description="Quinate/shikimate 5-dehydrogenase/glutamyl-tRNA reductase" evidence="15">
    <location>
        <begin position="177"/>
        <end position="297"/>
    </location>
</feature>
<evidence type="ECO:0000259" key="14">
    <source>
        <dbReference type="Pfam" id="PF00745"/>
    </source>
</evidence>
<evidence type="ECO:0000256" key="7">
    <source>
        <dbReference type="ARBA" id="ARBA00047464"/>
    </source>
</evidence>
<keyword evidence="4 8" id="KW-0521">NADP</keyword>
<dbReference type="NCBIfam" id="TIGR01035">
    <property type="entry name" value="hemA"/>
    <property type="match status" value="1"/>
</dbReference>
<evidence type="ECO:0000256" key="5">
    <source>
        <dbReference type="ARBA" id="ARBA00023002"/>
    </source>
</evidence>
<evidence type="ECO:0000256" key="6">
    <source>
        <dbReference type="ARBA" id="ARBA00023244"/>
    </source>
</evidence>
<evidence type="ECO:0000256" key="12">
    <source>
        <dbReference type="PIRSR" id="PIRSR000445-4"/>
    </source>
</evidence>
<dbReference type="EC" id="1.2.1.70" evidence="3 8"/>
<comment type="catalytic activity">
    <reaction evidence="7 8 13">
        <text>(S)-4-amino-5-oxopentanoate + tRNA(Glu) + NADP(+) = L-glutamyl-tRNA(Glu) + NADPH + H(+)</text>
        <dbReference type="Rhea" id="RHEA:12344"/>
        <dbReference type="Rhea" id="RHEA-COMP:9663"/>
        <dbReference type="Rhea" id="RHEA-COMP:9680"/>
        <dbReference type="ChEBI" id="CHEBI:15378"/>
        <dbReference type="ChEBI" id="CHEBI:57501"/>
        <dbReference type="ChEBI" id="CHEBI:57783"/>
        <dbReference type="ChEBI" id="CHEBI:58349"/>
        <dbReference type="ChEBI" id="CHEBI:78442"/>
        <dbReference type="ChEBI" id="CHEBI:78520"/>
        <dbReference type="EC" id="1.2.1.70"/>
    </reaction>
</comment>
<dbReference type="PIRSF" id="PIRSF000445">
    <property type="entry name" value="4pyrrol_synth_GluRdtase"/>
    <property type="match status" value="1"/>
</dbReference>
<feature type="binding site" evidence="8 11">
    <location>
        <begin position="187"/>
        <end position="192"/>
    </location>
    <ligand>
        <name>NADP(+)</name>
        <dbReference type="ChEBI" id="CHEBI:58349"/>
    </ligand>
</feature>
<evidence type="ECO:0000256" key="10">
    <source>
        <dbReference type="PIRSR" id="PIRSR000445-2"/>
    </source>
</evidence>
<keyword evidence="6 8" id="KW-0627">Porphyrin biosynthesis</keyword>
<comment type="pathway">
    <text evidence="1 8 13">Porphyrin-containing compound metabolism; protoporphyrin-IX biosynthesis; 5-aminolevulinate from L-glutamyl-tRNA(Glu): step 1/2.</text>
</comment>
<dbReference type="PANTHER" id="PTHR43013:SF1">
    <property type="entry name" value="GLUTAMYL-TRNA REDUCTASE"/>
    <property type="match status" value="1"/>
</dbReference>
<dbReference type="Gene3D" id="3.30.460.30">
    <property type="entry name" value="Glutamyl-tRNA reductase, N-terminal domain"/>
    <property type="match status" value="1"/>
</dbReference>
<dbReference type="SUPFAM" id="SSF51735">
    <property type="entry name" value="NAD(P)-binding Rossmann-fold domains"/>
    <property type="match status" value="1"/>
</dbReference>
<feature type="domain" description="Glutamyl-tRNA reductase N-terminal" evidence="16">
    <location>
        <begin position="6"/>
        <end position="153"/>
    </location>
</feature>
<dbReference type="InterPro" id="IPR000343">
    <property type="entry name" value="4pyrrol_synth_GluRdtase"/>
</dbReference>
<dbReference type="InterPro" id="IPR006151">
    <property type="entry name" value="Shikm_DH/Glu-tRNA_Rdtase"/>
</dbReference>
<dbReference type="PANTHER" id="PTHR43013">
    <property type="entry name" value="GLUTAMYL-TRNA REDUCTASE"/>
    <property type="match status" value="1"/>
</dbReference>
<keyword evidence="5 8" id="KW-0560">Oxidoreductase</keyword>
<dbReference type="HAMAP" id="MF_00087">
    <property type="entry name" value="Glu_tRNA_reductase"/>
    <property type="match status" value="1"/>
</dbReference>
<dbReference type="GO" id="GO:0019353">
    <property type="term" value="P:protoporphyrinogen IX biosynthetic process from glutamate"/>
    <property type="evidence" value="ECO:0007669"/>
    <property type="project" value="TreeGrafter"/>
</dbReference>
<evidence type="ECO:0000256" key="2">
    <source>
        <dbReference type="ARBA" id="ARBA00005916"/>
    </source>
</evidence>
<evidence type="ECO:0000259" key="16">
    <source>
        <dbReference type="Pfam" id="PF05201"/>
    </source>
</evidence>
<feature type="binding site" evidence="8 10">
    <location>
        <begin position="112"/>
        <end position="114"/>
    </location>
    <ligand>
        <name>substrate</name>
    </ligand>
</feature>
<dbReference type="FunFam" id="3.30.460.30:FF:000001">
    <property type="entry name" value="Glutamyl-tRNA reductase"/>
    <property type="match status" value="1"/>
</dbReference>
<evidence type="ECO:0000256" key="3">
    <source>
        <dbReference type="ARBA" id="ARBA00012970"/>
    </source>
</evidence>
<dbReference type="AlphaFoldDB" id="A0A6N2VAF9"/>
<comment type="domain">
    <text evidence="8">Possesses an unusual extended V-shaped dimeric structure with each monomer consisting of three distinct domains arranged along a curved 'spinal' alpha-helix. The N-terminal catalytic domain specifically recognizes the glutamate moiety of the substrate. The second domain is the NADPH-binding domain, and the third C-terminal domain is responsible for dimerization.</text>
</comment>
<comment type="subunit">
    <text evidence="8">Homodimer.</text>
</comment>
<dbReference type="InterPro" id="IPR015896">
    <property type="entry name" value="4pyrrol_synth_GluRdtase_dimer"/>
</dbReference>
<proteinExistence type="inferred from homology"/>
<evidence type="ECO:0000256" key="4">
    <source>
        <dbReference type="ARBA" id="ARBA00022857"/>
    </source>
</evidence>
<feature type="binding site" evidence="8 10">
    <location>
        <begin position="49"/>
        <end position="52"/>
    </location>
    <ligand>
        <name>substrate</name>
    </ligand>
</feature>
<feature type="domain" description="Tetrapyrrole biosynthesis glutamyl-tRNA reductase dimerisation" evidence="14">
    <location>
        <begin position="312"/>
        <end position="409"/>
    </location>
</feature>
<dbReference type="GO" id="GO:0008883">
    <property type="term" value="F:glutamyl-tRNA reductase activity"/>
    <property type="evidence" value="ECO:0007669"/>
    <property type="project" value="UniProtKB-UniRule"/>
</dbReference>
<dbReference type="Gene3D" id="3.40.50.720">
    <property type="entry name" value="NAD(P)-binding Rossmann-like Domain"/>
    <property type="match status" value="1"/>
</dbReference>
<reference evidence="17" key="1">
    <citation type="submission" date="2019-11" db="EMBL/GenBank/DDBJ databases">
        <authorList>
            <person name="Feng L."/>
        </authorList>
    </citation>
    <scope>NUCLEOTIDE SEQUENCE</scope>
    <source>
        <strain evidence="17">BhanseniiLFYP23</strain>
    </source>
</reference>
<comment type="function">
    <text evidence="8">Catalyzes the NADPH-dependent reduction of glutamyl-tRNA(Glu) to glutamate 1-semialdehyde (GSA).</text>
</comment>